<name>A0A1Y6CDX9_9BACT</name>
<evidence type="ECO:0000313" key="3">
    <source>
        <dbReference type="Proteomes" id="UP000192907"/>
    </source>
</evidence>
<evidence type="ECO:0000256" key="1">
    <source>
        <dbReference type="SAM" id="Phobius"/>
    </source>
</evidence>
<organism evidence="2 3">
    <name type="scientific">Pseudobacteriovorax antillogorgiicola</name>
    <dbReference type="NCBI Taxonomy" id="1513793"/>
    <lineage>
        <taxon>Bacteria</taxon>
        <taxon>Pseudomonadati</taxon>
        <taxon>Bdellovibrionota</taxon>
        <taxon>Oligoflexia</taxon>
        <taxon>Oligoflexales</taxon>
        <taxon>Pseudobacteriovoracaceae</taxon>
        <taxon>Pseudobacteriovorax</taxon>
    </lineage>
</organism>
<evidence type="ECO:0008006" key="4">
    <source>
        <dbReference type="Google" id="ProtNLM"/>
    </source>
</evidence>
<accession>A0A1Y6CDX9</accession>
<keyword evidence="1" id="KW-0812">Transmembrane</keyword>
<dbReference type="STRING" id="1513793.SAMN06296036_11589"/>
<dbReference type="Proteomes" id="UP000192907">
    <property type="component" value="Unassembled WGS sequence"/>
</dbReference>
<keyword evidence="1" id="KW-0472">Membrane</keyword>
<dbReference type="RefSeq" id="WP_132319770.1">
    <property type="nucleotide sequence ID" value="NZ_FWZT01000015.1"/>
</dbReference>
<dbReference type="InterPro" id="IPR032531">
    <property type="entry name" value="DUF4956"/>
</dbReference>
<protein>
    <recommendedName>
        <fullName evidence="4">DUF4956 domain-containing protein</fullName>
    </recommendedName>
</protein>
<dbReference type="AlphaFoldDB" id="A0A1Y6CDX9"/>
<dbReference type="EMBL" id="FWZT01000015">
    <property type="protein sequence ID" value="SMF49594.1"/>
    <property type="molecule type" value="Genomic_DNA"/>
</dbReference>
<feature type="transmembrane region" description="Helical" evidence="1">
    <location>
        <begin position="66"/>
        <end position="91"/>
    </location>
</feature>
<gene>
    <name evidence="2" type="ORF">SAMN06296036_11589</name>
</gene>
<feature type="transmembrane region" description="Helical" evidence="1">
    <location>
        <begin position="21"/>
        <end position="46"/>
    </location>
</feature>
<sequence length="231" mass="25391">MNSFVDTFSEMDLEAGIQGDVGSFALVMIVAILFGVLLFLLYNLYFHDNEPQDGSLARSLILLTPALTATFWMIQSSVILSLGLLGSLSFVRFRTPVKRSEDVTFIVIALAVSIACATMNFAIGAVLVGILFAFTIIRNFWTVSLSGKGRFAVVTFNTRQDTTVAAIKEAFKSVGLQSQFVSSRSYDGITSFVFNASKVSKEQHEALSVKLSEFDREASFNIFYPNDRLGV</sequence>
<keyword evidence="3" id="KW-1185">Reference proteome</keyword>
<proteinExistence type="predicted"/>
<reference evidence="3" key="1">
    <citation type="submission" date="2017-04" db="EMBL/GenBank/DDBJ databases">
        <authorList>
            <person name="Varghese N."/>
            <person name="Submissions S."/>
        </authorList>
    </citation>
    <scope>NUCLEOTIDE SEQUENCE [LARGE SCALE GENOMIC DNA]</scope>
    <source>
        <strain evidence="3">RKEM611</strain>
    </source>
</reference>
<evidence type="ECO:0000313" key="2">
    <source>
        <dbReference type="EMBL" id="SMF49594.1"/>
    </source>
</evidence>
<keyword evidence="1" id="KW-1133">Transmembrane helix</keyword>
<feature type="transmembrane region" description="Helical" evidence="1">
    <location>
        <begin position="103"/>
        <end position="136"/>
    </location>
</feature>
<dbReference type="Pfam" id="PF16316">
    <property type="entry name" value="DUF4956"/>
    <property type="match status" value="1"/>
</dbReference>